<dbReference type="Gene3D" id="6.10.250.690">
    <property type="match status" value="1"/>
</dbReference>
<keyword evidence="2 7" id="KW-0597">Phosphoprotein</keyword>
<dbReference type="SMART" id="SM00448">
    <property type="entry name" value="REC"/>
    <property type="match status" value="1"/>
</dbReference>
<dbReference type="PROSITE" id="PS51755">
    <property type="entry name" value="OMPR_PHOB"/>
    <property type="match status" value="1"/>
</dbReference>
<comment type="subcellular location">
    <subcellularLocation>
        <location evidence="1">Cytoplasm</location>
    </subcellularLocation>
</comment>
<dbReference type="Pfam" id="PF00486">
    <property type="entry name" value="Trans_reg_C"/>
    <property type="match status" value="1"/>
</dbReference>
<evidence type="ECO:0000313" key="11">
    <source>
        <dbReference type="EMBL" id="TYS73431.1"/>
    </source>
</evidence>
<dbReference type="PANTHER" id="PTHR48111">
    <property type="entry name" value="REGULATOR OF RPOS"/>
    <property type="match status" value="1"/>
</dbReference>
<dbReference type="Proteomes" id="UP000324517">
    <property type="component" value="Unassembled WGS sequence"/>
</dbReference>
<evidence type="ECO:0000256" key="8">
    <source>
        <dbReference type="PROSITE-ProRule" id="PRU01091"/>
    </source>
</evidence>
<dbReference type="Gene3D" id="3.40.50.2300">
    <property type="match status" value="1"/>
</dbReference>
<dbReference type="GO" id="GO:0000976">
    <property type="term" value="F:transcription cis-regulatory region binding"/>
    <property type="evidence" value="ECO:0007669"/>
    <property type="project" value="TreeGrafter"/>
</dbReference>
<sequence>MSNNSTWRRTLSPIQYIQPLDIDFIYINDYVNNSEGDWMNDSLRILIIEDDEDINRLLCNIVSKSGYTPKSAYSGTEAMIYLDSERWDMVLIDLMLPGLSGEDILKIVTKESDVPIIIISAKLETQSKIAALRAGADDYITKPFDIEEVSARIDSCLRRYRDIPSVSITNLMSNKDIVLDPDAKIVTVNGNVLKLTAREYEILLLLMSSPNKVFTKANLFESVWNEPFYGDDNTINVHLSNIRNKLSKANPNEVYIETVWGMGYKLKT</sequence>
<evidence type="ECO:0000259" key="9">
    <source>
        <dbReference type="PROSITE" id="PS50110"/>
    </source>
</evidence>
<dbReference type="InterPro" id="IPR001867">
    <property type="entry name" value="OmpR/PhoB-type_DNA-bd"/>
</dbReference>
<keyword evidence="4" id="KW-0805">Transcription regulation</keyword>
<keyword evidence="5 8" id="KW-0238">DNA-binding</keyword>
<dbReference type="FunFam" id="1.10.10.10:FF:000018">
    <property type="entry name" value="DNA-binding response regulator ResD"/>
    <property type="match status" value="1"/>
</dbReference>
<dbReference type="PANTHER" id="PTHR48111:SF2">
    <property type="entry name" value="RESPONSE REGULATOR SAER"/>
    <property type="match status" value="1"/>
</dbReference>
<evidence type="ECO:0000256" key="1">
    <source>
        <dbReference type="ARBA" id="ARBA00004496"/>
    </source>
</evidence>
<dbReference type="SMART" id="SM00862">
    <property type="entry name" value="Trans_reg_C"/>
    <property type="match status" value="1"/>
</dbReference>
<feature type="DNA-binding region" description="OmpR/PhoB-type" evidence="8">
    <location>
        <begin position="169"/>
        <end position="268"/>
    </location>
</feature>
<dbReference type="InterPro" id="IPR039420">
    <property type="entry name" value="WalR-like"/>
</dbReference>
<dbReference type="Pfam" id="PF00072">
    <property type="entry name" value="Response_reg"/>
    <property type="match status" value="1"/>
</dbReference>
<gene>
    <name evidence="11" type="ORF">FZC75_03615</name>
</gene>
<evidence type="ECO:0000256" key="3">
    <source>
        <dbReference type="ARBA" id="ARBA00023012"/>
    </source>
</evidence>
<dbReference type="CDD" id="cd00383">
    <property type="entry name" value="trans_reg_C"/>
    <property type="match status" value="1"/>
</dbReference>
<evidence type="ECO:0000256" key="5">
    <source>
        <dbReference type="ARBA" id="ARBA00023125"/>
    </source>
</evidence>
<evidence type="ECO:0000256" key="7">
    <source>
        <dbReference type="PROSITE-ProRule" id="PRU00169"/>
    </source>
</evidence>
<dbReference type="PROSITE" id="PS50110">
    <property type="entry name" value="RESPONSE_REGULATORY"/>
    <property type="match status" value="1"/>
</dbReference>
<comment type="caution">
    <text evidence="11">The sequence shown here is derived from an EMBL/GenBank/DDBJ whole genome shotgun (WGS) entry which is preliminary data.</text>
</comment>
<keyword evidence="6" id="KW-0804">Transcription</keyword>
<dbReference type="SUPFAM" id="SSF52172">
    <property type="entry name" value="CheY-like"/>
    <property type="match status" value="1"/>
</dbReference>
<proteinExistence type="predicted"/>
<reference evidence="11 12" key="1">
    <citation type="submission" date="2019-08" db="EMBL/GenBank/DDBJ databases">
        <title>Bacillus genomes from the desert of Cuatro Cienegas, Coahuila.</title>
        <authorList>
            <person name="Olmedo-Alvarez G."/>
        </authorList>
    </citation>
    <scope>NUCLEOTIDE SEQUENCE [LARGE SCALE GENOMIC DNA]</scope>
    <source>
        <strain evidence="11 12">CH98b_3T</strain>
    </source>
</reference>
<dbReference type="AlphaFoldDB" id="A0A5D4TF29"/>
<organism evidence="11 12">
    <name type="scientific">Sutcliffiella horikoshii</name>
    <dbReference type="NCBI Taxonomy" id="79883"/>
    <lineage>
        <taxon>Bacteria</taxon>
        <taxon>Bacillati</taxon>
        <taxon>Bacillota</taxon>
        <taxon>Bacilli</taxon>
        <taxon>Bacillales</taxon>
        <taxon>Bacillaceae</taxon>
        <taxon>Sutcliffiella</taxon>
    </lineage>
</organism>
<name>A0A5D4TF29_9BACI</name>
<dbReference type="GO" id="GO:0006355">
    <property type="term" value="P:regulation of DNA-templated transcription"/>
    <property type="evidence" value="ECO:0007669"/>
    <property type="project" value="InterPro"/>
</dbReference>
<feature type="modified residue" description="4-aspartylphosphate" evidence="7">
    <location>
        <position position="93"/>
    </location>
</feature>
<evidence type="ECO:0000259" key="10">
    <source>
        <dbReference type="PROSITE" id="PS51755"/>
    </source>
</evidence>
<dbReference type="OrthoDB" id="1655504at2"/>
<dbReference type="GO" id="GO:0005829">
    <property type="term" value="C:cytosol"/>
    <property type="evidence" value="ECO:0007669"/>
    <property type="project" value="TreeGrafter"/>
</dbReference>
<protein>
    <submittedName>
        <fullName evidence="11">Response regulator transcription factor</fullName>
    </submittedName>
</protein>
<evidence type="ECO:0000256" key="4">
    <source>
        <dbReference type="ARBA" id="ARBA00023015"/>
    </source>
</evidence>
<accession>A0A5D4TF29</accession>
<dbReference type="InterPro" id="IPR001789">
    <property type="entry name" value="Sig_transdc_resp-reg_receiver"/>
</dbReference>
<feature type="domain" description="OmpR/PhoB-type" evidence="10">
    <location>
        <begin position="169"/>
        <end position="268"/>
    </location>
</feature>
<evidence type="ECO:0000256" key="6">
    <source>
        <dbReference type="ARBA" id="ARBA00023163"/>
    </source>
</evidence>
<dbReference type="GO" id="GO:0000156">
    <property type="term" value="F:phosphorelay response regulator activity"/>
    <property type="evidence" value="ECO:0007669"/>
    <property type="project" value="TreeGrafter"/>
</dbReference>
<dbReference type="Gene3D" id="1.10.10.10">
    <property type="entry name" value="Winged helix-like DNA-binding domain superfamily/Winged helix DNA-binding domain"/>
    <property type="match status" value="1"/>
</dbReference>
<feature type="domain" description="Response regulatory" evidence="9">
    <location>
        <begin position="44"/>
        <end position="157"/>
    </location>
</feature>
<evidence type="ECO:0000313" key="12">
    <source>
        <dbReference type="Proteomes" id="UP000324517"/>
    </source>
</evidence>
<dbReference type="InterPro" id="IPR011006">
    <property type="entry name" value="CheY-like_superfamily"/>
</dbReference>
<dbReference type="EMBL" id="VTET01000002">
    <property type="protein sequence ID" value="TYS73431.1"/>
    <property type="molecule type" value="Genomic_DNA"/>
</dbReference>
<dbReference type="GO" id="GO:0032993">
    <property type="term" value="C:protein-DNA complex"/>
    <property type="evidence" value="ECO:0007669"/>
    <property type="project" value="TreeGrafter"/>
</dbReference>
<dbReference type="InterPro" id="IPR036388">
    <property type="entry name" value="WH-like_DNA-bd_sf"/>
</dbReference>
<keyword evidence="3" id="KW-0902">Two-component regulatory system</keyword>
<evidence type="ECO:0000256" key="2">
    <source>
        <dbReference type="ARBA" id="ARBA00022553"/>
    </source>
</evidence>